<sequence>MSESDDPVAAARADGRTTLTEAEAKALLANAGVATTEFAVADDPAAAADAAADIGFPVVLKVSSPSVAHKSEWADGAGVALGLADRDAVETAAERVFDAADAEGIDAEVLVEEARDVDAGTEVIVGGLRDPSFGPVVLTGLGGVFTEVYEDTSHRLAPLDRGEAREAIEELTAAKLLAGYRGGPAADVDALADVVCAVGDLLVEREGIAEVDVNPVLAGAGGAVALDALVLLEDGER</sequence>
<feature type="domain" description="ATP-grasp" evidence="7">
    <location>
        <begin position="25"/>
        <end position="234"/>
    </location>
</feature>
<reference evidence="8 9" key="1">
    <citation type="submission" date="2020-06" db="EMBL/GenBank/DDBJ databases">
        <title>NJ-3-1, isolated from saline soil.</title>
        <authorList>
            <person name="Cui H.L."/>
            <person name="Shi X."/>
        </authorList>
    </citation>
    <scope>NUCLEOTIDE SEQUENCE [LARGE SCALE GENOMIC DNA]</scope>
    <source>
        <strain evidence="8 9">NJ-3-1</strain>
        <plasmid evidence="8 9">unnamed1</plasmid>
    </source>
</reference>
<evidence type="ECO:0000256" key="5">
    <source>
        <dbReference type="ARBA" id="ARBA00022840"/>
    </source>
</evidence>
<dbReference type="Pfam" id="PF13549">
    <property type="entry name" value="ATP-grasp_5"/>
    <property type="match status" value="1"/>
</dbReference>
<dbReference type="GO" id="GO:0005524">
    <property type="term" value="F:ATP binding"/>
    <property type="evidence" value="ECO:0007669"/>
    <property type="project" value="UniProtKB-UniRule"/>
</dbReference>
<evidence type="ECO:0000313" key="8">
    <source>
        <dbReference type="EMBL" id="QLG64167.1"/>
    </source>
</evidence>
<evidence type="ECO:0000256" key="1">
    <source>
        <dbReference type="ARBA" id="ARBA00001619"/>
    </source>
</evidence>
<keyword evidence="3 8" id="KW-0436">Ligase</keyword>
<organism evidence="8 9">
    <name type="scientific">Halorarum salinum</name>
    <dbReference type="NCBI Taxonomy" id="2743089"/>
    <lineage>
        <taxon>Archaea</taxon>
        <taxon>Methanobacteriati</taxon>
        <taxon>Methanobacteriota</taxon>
        <taxon>Stenosarchaea group</taxon>
        <taxon>Halobacteria</taxon>
        <taxon>Halobacteriales</taxon>
        <taxon>Haloferacaceae</taxon>
        <taxon>Halorarum</taxon>
    </lineage>
</organism>
<dbReference type="EC" id="6.2.1.13" evidence="2"/>
<dbReference type="InterPro" id="IPR051538">
    <property type="entry name" value="Acyl-CoA_Synth/Transferase"/>
</dbReference>
<keyword evidence="9" id="KW-1185">Reference proteome</keyword>
<dbReference type="RefSeq" id="WP_179270750.1">
    <property type="nucleotide sequence ID" value="NZ_CP058580.1"/>
</dbReference>
<dbReference type="PROSITE" id="PS50975">
    <property type="entry name" value="ATP_GRASP"/>
    <property type="match status" value="1"/>
</dbReference>
<dbReference type="PANTHER" id="PTHR43334:SF1">
    <property type="entry name" value="3-HYDROXYPROPIONATE--COA LIGASE [ADP-FORMING]"/>
    <property type="match status" value="1"/>
</dbReference>
<dbReference type="InterPro" id="IPR013815">
    <property type="entry name" value="ATP_grasp_subdomain_1"/>
</dbReference>
<evidence type="ECO:0000256" key="3">
    <source>
        <dbReference type="ARBA" id="ARBA00022598"/>
    </source>
</evidence>
<evidence type="ECO:0000313" key="9">
    <source>
        <dbReference type="Proteomes" id="UP000509626"/>
    </source>
</evidence>
<dbReference type="InterPro" id="IPR011761">
    <property type="entry name" value="ATP-grasp"/>
</dbReference>
<dbReference type="GO" id="GO:0046872">
    <property type="term" value="F:metal ion binding"/>
    <property type="evidence" value="ECO:0007669"/>
    <property type="project" value="InterPro"/>
</dbReference>
<dbReference type="AlphaFoldDB" id="A0A7D5LE14"/>
<dbReference type="Gene3D" id="3.30.470.20">
    <property type="entry name" value="ATP-grasp fold, B domain"/>
    <property type="match status" value="1"/>
</dbReference>
<dbReference type="SUPFAM" id="SSF56059">
    <property type="entry name" value="Glutathione synthetase ATP-binding domain-like"/>
    <property type="match status" value="1"/>
</dbReference>
<dbReference type="Gene3D" id="3.30.1490.20">
    <property type="entry name" value="ATP-grasp fold, A domain"/>
    <property type="match status" value="1"/>
</dbReference>
<evidence type="ECO:0000256" key="2">
    <source>
        <dbReference type="ARBA" id="ARBA00012957"/>
    </source>
</evidence>
<evidence type="ECO:0000259" key="7">
    <source>
        <dbReference type="PROSITE" id="PS50975"/>
    </source>
</evidence>
<evidence type="ECO:0000256" key="4">
    <source>
        <dbReference type="ARBA" id="ARBA00022741"/>
    </source>
</evidence>
<keyword evidence="8" id="KW-0614">Plasmid</keyword>
<geneLocation type="plasmid" evidence="8 9">
    <name>unnamed1</name>
</geneLocation>
<name>A0A7D5LE14_9EURY</name>
<dbReference type="EMBL" id="CP058580">
    <property type="protein sequence ID" value="QLG64167.1"/>
    <property type="molecule type" value="Genomic_DNA"/>
</dbReference>
<dbReference type="OrthoDB" id="18103at2157"/>
<dbReference type="KEGG" id="halu:HUG12_20465"/>
<dbReference type="PANTHER" id="PTHR43334">
    <property type="entry name" value="ACETATE--COA LIGASE [ADP-FORMING]"/>
    <property type="match status" value="1"/>
</dbReference>
<dbReference type="Proteomes" id="UP000509626">
    <property type="component" value="Plasmid unnamed1"/>
</dbReference>
<protein>
    <recommendedName>
        <fullName evidence="2">acetate--CoA ligase (ADP-forming)</fullName>
        <ecNumber evidence="2">6.2.1.13</ecNumber>
    </recommendedName>
</protein>
<comment type="catalytic activity">
    <reaction evidence="1">
        <text>acetate + ATP + CoA = acetyl-CoA + ADP + phosphate</text>
        <dbReference type="Rhea" id="RHEA:15081"/>
        <dbReference type="ChEBI" id="CHEBI:30089"/>
        <dbReference type="ChEBI" id="CHEBI:30616"/>
        <dbReference type="ChEBI" id="CHEBI:43474"/>
        <dbReference type="ChEBI" id="CHEBI:57287"/>
        <dbReference type="ChEBI" id="CHEBI:57288"/>
        <dbReference type="ChEBI" id="CHEBI:456216"/>
        <dbReference type="EC" id="6.2.1.13"/>
    </reaction>
</comment>
<accession>A0A7D5LE14</accession>
<dbReference type="GeneID" id="56039886"/>
<proteinExistence type="predicted"/>
<dbReference type="GO" id="GO:0043758">
    <property type="term" value="F:acetate-CoA ligase (ADP-forming) activity"/>
    <property type="evidence" value="ECO:0007669"/>
    <property type="project" value="UniProtKB-EC"/>
</dbReference>
<keyword evidence="4 6" id="KW-0547">Nucleotide-binding</keyword>
<keyword evidence="5 6" id="KW-0067">ATP-binding</keyword>
<evidence type="ECO:0000256" key="6">
    <source>
        <dbReference type="PROSITE-ProRule" id="PRU00409"/>
    </source>
</evidence>
<gene>
    <name evidence="8" type="ORF">HUG12_20465</name>
</gene>